<dbReference type="InterPro" id="IPR043504">
    <property type="entry name" value="Peptidase_S1_PA_chymotrypsin"/>
</dbReference>
<keyword evidence="1" id="KW-0576">Peroxisome</keyword>
<name>A0A6J2UMI8_DROLE</name>
<comment type="similarity">
    <text evidence="1">Belongs to the peptidase S1B family.</text>
</comment>
<dbReference type="Proteomes" id="UP000504634">
    <property type="component" value="Unplaced"/>
</dbReference>
<dbReference type="SUPFAM" id="SSF50494">
    <property type="entry name" value="Trypsin-like serine proteases"/>
    <property type="match status" value="2"/>
</dbReference>
<keyword evidence="1" id="KW-0378">Hydrolase</keyword>
<dbReference type="Pfam" id="PF13365">
    <property type="entry name" value="Trypsin_2"/>
    <property type="match status" value="1"/>
</dbReference>
<dbReference type="GO" id="GO:0005777">
    <property type="term" value="C:peroxisome"/>
    <property type="evidence" value="ECO:0007669"/>
    <property type="project" value="UniProtKB-SubCell"/>
</dbReference>
<reference evidence="3" key="1">
    <citation type="submission" date="2025-08" db="UniProtKB">
        <authorList>
            <consortium name="RefSeq"/>
        </authorList>
    </citation>
    <scope>IDENTIFICATION</scope>
    <source>
        <strain evidence="3">11010-0011.00</strain>
        <tissue evidence="3">Whole body</tissue>
    </source>
</reference>
<dbReference type="FunFam" id="2.40.10.10:FF:000215">
    <property type="entry name" value="Trypsin domain-containing 1"/>
    <property type="match status" value="1"/>
</dbReference>
<accession>A0A6J2UMI8</accession>
<comment type="subcellular location">
    <subcellularLocation>
        <location evidence="1">Peroxisome</location>
    </subcellularLocation>
</comment>
<keyword evidence="1" id="KW-0645">Protease</keyword>
<dbReference type="FunFam" id="2.40.10.10:FF:000203">
    <property type="entry name" value="GD11897"/>
    <property type="match status" value="1"/>
</dbReference>
<evidence type="ECO:0000313" key="3">
    <source>
        <dbReference type="RefSeq" id="XP_030388457.1"/>
    </source>
</evidence>
<dbReference type="OrthoDB" id="17845at2759"/>
<comment type="function">
    <text evidence="1">Peroxisomal protease that mediates both the removal of the leader peptide from proteins containing a PTS2 target sequence and processes several PTS1-containing proteins. Catalyzes the processing of PTS1-proteins involved in the peroxisomal beta-oxidation of fatty acids.</text>
</comment>
<dbReference type="GO" id="GO:0031998">
    <property type="term" value="P:regulation of fatty acid beta-oxidation"/>
    <property type="evidence" value="ECO:0007669"/>
    <property type="project" value="TreeGrafter"/>
</dbReference>
<organism evidence="2 3">
    <name type="scientific">Drosophila lebanonensis</name>
    <name type="common">Fruit fly</name>
    <name type="synonym">Scaptodrosophila lebanonensis</name>
    <dbReference type="NCBI Taxonomy" id="7225"/>
    <lineage>
        <taxon>Eukaryota</taxon>
        <taxon>Metazoa</taxon>
        <taxon>Ecdysozoa</taxon>
        <taxon>Arthropoda</taxon>
        <taxon>Hexapoda</taxon>
        <taxon>Insecta</taxon>
        <taxon>Pterygota</taxon>
        <taxon>Neoptera</taxon>
        <taxon>Endopterygota</taxon>
        <taxon>Diptera</taxon>
        <taxon>Brachycera</taxon>
        <taxon>Muscomorpha</taxon>
        <taxon>Ephydroidea</taxon>
        <taxon>Drosophilidae</taxon>
        <taxon>Scaptodrosophila</taxon>
    </lineage>
</organism>
<dbReference type="EC" id="3.4.21.-" evidence="1"/>
<dbReference type="RefSeq" id="XP_030388457.1">
    <property type="nucleotide sequence ID" value="XM_030532597.1"/>
</dbReference>
<dbReference type="GO" id="GO:0004252">
    <property type="term" value="F:serine-type endopeptidase activity"/>
    <property type="evidence" value="ECO:0007669"/>
    <property type="project" value="InterPro"/>
</dbReference>
<dbReference type="PANTHER" id="PTHR21004">
    <property type="entry name" value="SERINE PROTEASE-RELATED"/>
    <property type="match status" value="1"/>
</dbReference>
<protein>
    <recommendedName>
        <fullName evidence="1">Peroxisomal leader peptide-processing protease</fullName>
        <ecNumber evidence="1">3.4.21.-</ecNumber>
    </recommendedName>
</protein>
<evidence type="ECO:0000313" key="2">
    <source>
        <dbReference type="Proteomes" id="UP000504634"/>
    </source>
</evidence>
<comment type="PTM">
    <text evidence="1">The full-lengh TYSND1 is the active the proteolytic processing of PTS1- and PTS2-proteins and in self-cleavage, and intermolecular self-cleavage of TYSND1 down-regulates its protease activity.</text>
</comment>
<dbReference type="GeneID" id="115634714"/>
<dbReference type="GO" id="GO:0016485">
    <property type="term" value="P:protein processing"/>
    <property type="evidence" value="ECO:0007669"/>
    <property type="project" value="InterPro"/>
</dbReference>
<dbReference type="InterPro" id="IPR009003">
    <property type="entry name" value="Peptidase_S1_PA"/>
</dbReference>
<gene>
    <name evidence="3" type="primary">LOC115634714</name>
</gene>
<keyword evidence="2" id="KW-1185">Reference proteome</keyword>
<evidence type="ECO:0000256" key="1">
    <source>
        <dbReference type="PIRNR" id="PIRNR037989"/>
    </source>
</evidence>
<keyword evidence="1" id="KW-0720">Serine protease</keyword>
<sequence>MLLKIRHALLEVSKSSTTSTKQSGIIINNEVIICSGCILSSYVRPSDEEESSVSATRYIIDSLQQCKLINAQEKNCEAAKYLRTLNYLVTFDRKLSERSAQQKTGNAVGPILTRYTAQPLYVFCAVEVSRNLHKLLQTSALNDEQNEVLRSSFLVLSMRPGDGSGGDDFNIKRFLQYIGNYLRYLQDFAIRTLDDVLVMCSPFGLENFYKTISIGKVSNVIGRSGCLFALSNPLPLGCEGSAVFNNKLRLIGVIVCTSFQRQQENVNLTIAANFGYLLRDFMEQLGVPITTFHLQREPSNFAWERTIVVIESSGQQGTGTFIKVHNKRFILTCAHVVGQLNTKVHCRAADRQFTADVLWCNPEVNRPYDLALLTAPINVPERHFVRLARNRATMGQTVYNAGFPYYVNFNFKYDFNPSIFQGRIIKYDQGAIMSDGSVQAGQSGGPMFDQNGCILGVCVSNIKYDDIVYPNINTAIPIWDVRATLYEFARTSDVKVLNNLVANQDVQRVWSLELPPIRSKL</sequence>
<dbReference type="AlphaFoldDB" id="A0A6J2UMI8"/>
<proteinExistence type="inferred from homology"/>
<dbReference type="PANTHER" id="PTHR21004:SF0">
    <property type="entry name" value="PEROXISOMAL LEADER PEPTIDE-PROCESSING PROTEASE"/>
    <property type="match status" value="1"/>
</dbReference>
<dbReference type="InterPro" id="IPR039245">
    <property type="entry name" value="TYSND1/DEG15"/>
</dbReference>
<dbReference type="Gene3D" id="2.40.10.10">
    <property type="entry name" value="Trypsin-like serine proteases"/>
    <property type="match status" value="3"/>
</dbReference>